<dbReference type="Pfam" id="PF01728">
    <property type="entry name" value="FtsJ"/>
    <property type="match status" value="1"/>
</dbReference>
<dbReference type="InterPro" id="IPR002877">
    <property type="entry name" value="RNA_MeTrfase_FtsJ_dom"/>
</dbReference>
<proteinExistence type="inferred from homology"/>
<gene>
    <name evidence="11" type="primary">rlmE</name>
    <name evidence="11" type="synonym">ftsJ</name>
    <name evidence="11" type="synonym">rrmJ</name>
    <name evidence="14" type="ORF">HKD32_08190</name>
</gene>
<dbReference type="InterPro" id="IPR050082">
    <property type="entry name" value="RNA_methyltr_RlmE"/>
</dbReference>
<keyword evidence="4 11" id="KW-0949">S-adenosyl-L-methionine</keyword>
<evidence type="ECO:0000256" key="4">
    <source>
        <dbReference type="ARBA" id="ARBA00022691"/>
    </source>
</evidence>
<evidence type="ECO:0000259" key="13">
    <source>
        <dbReference type="Pfam" id="PF01728"/>
    </source>
</evidence>
<accession>A0A149SBY8</accession>
<dbReference type="OrthoDB" id="9790080at2"/>
<evidence type="ECO:0000256" key="12">
    <source>
        <dbReference type="SAM" id="MobiDB-lite"/>
    </source>
</evidence>
<feature type="domain" description="Ribosomal RNA methyltransferase FtsJ" evidence="13">
    <location>
        <begin position="84"/>
        <end position="257"/>
    </location>
</feature>
<protein>
    <recommendedName>
        <fullName evidence="7 11">Ribosomal RNA large subunit methyltransferase E</fullName>
        <ecNumber evidence="6 11">2.1.1.166</ecNumber>
    </recommendedName>
    <alternativeName>
        <fullName evidence="9 11">23S rRNA Um2552 methyltransferase</fullName>
    </alternativeName>
    <alternativeName>
        <fullName evidence="8 11">rRNA (uridine-2'-O-)-methyltransferase</fullName>
    </alternativeName>
</protein>
<comment type="subcellular location">
    <subcellularLocation>
        <location evidence="11">Cytoplasm</location>
    </subcellularLocation>
</comment>
<evidence type="ECO:0000256" key="2">
    <source>
        <dbReference type="ARBA" id="ARBA00022603"/>
    </source>
</evidence>
<keyword evidence="1 11" id="KW-0698">rRNA processing</keyword>
<feature type="active site" description="Proton acceptor" evidence="11">
    <location>
        <position position="214"/>
    </location>
</feature>
<evidence type="ECO:0000256" key="8">
    <source>
        <dbReference type="ARBA" id="ARBA00041995"/>
    </source>
</evidence>
<keyword evidence="11" id="KW-0963">Cytoplasm</keyword>
<evidence type="ECO:0000256" key="10">
    <source>
        <dbReference type="ARBA" id="ARBA00048970"/>
    </source>
</evidence>
<feature type="binding site" evidence="11">
    <location>
        <position position="118"/>
    </location>
    <ligand>
        <name>S-adenosyl-L-methionine</name>
        <dbReference type="ChEBI" id="CHEBI:59789"/>
    </ligand>
</feature>
<feature type="binding site" evidence="11">
    <location>
        <position position="116"/>
    </location>
    <ligand>
        <name>S-adenosyl-L-methionine</name>
        <dbReference type="ChEBI" id="CHEBI:59789"/>
    </ligand>
</feature>
<feature type="compositionally biased region" description="Low complexity" evidence="12">
    <location>
        <begin position="22"/>
        <end position="41"/>
    </location>
</feature>
<feature type="binding site" evidence="11">
    <location>
        <position position="150"/>
    </location>
    <ligand>
        <name>S-adenosyl-L-methionine</name>
        <dbReference type="ChEBI" id="CHEBI:59789"/>
    </ligand>
</feature>
<evidence type="ECO:0000256" key="5">
    <source>
        <dbReference type="ARBA" id="ARBA00037569"/>
    </source>
</evidence>
<dbReference type="GeneID" id="81474674"/>
<reference evidence="14" key="2">
    <citation type="submission" date="2020-11" db="EMBL/GenBank/DDBJ databases">
        <title>Description of novel Gluconobacter species.</title>
        <authorList>
            <person name="Cleenwerck I."/>
            <person name="Cnockaert M."/>
            <person name="Borremans W."/>
            <person name="Wieme A.D."/>
            <person name="De Vuyst L."/>
            <person name="Vandamme P."/>
        </authorList>
    </citation>
    <scope>NUCLEOTIDE SEQUENCE</scope>
    <source>
        <strain evidence="14">R71697</strain>
    </source>
</reference>
<feature type="binding site" evidence="11">
    <location>
        <position position="174"/>
    </location>
    <ligand>
        <name>S-adenosyl-L-methionine</name>
        <dbReference type="ChEBI" id="CHEBI:59789"/>
    </ligand>
</feature>
<evidence type="ECO:0000256" key="7">
    <source>
        <dbReference type="ARBA" id="ARBA00041129"/>
    </source>
</evidence>
<reference evidence="14" key="1">
    <citation type="submission" date="2020-04" db="EMBL/GenBank/DDBJ databases">
        <authorList>
            <person name="Sombolestani A."/>
        </authorList>
    </citation>
    <scope>NUCLEOTIDE SEQUENCE</scope>
    <source>
        <strain evidence="14">R71697</strain>
    </source>
</reference>
<dbReference type="InterPro" id="IPR015507">
    <property type="entry name" value="rRNA-MeTfrase_E"/>
</dbReference>
<comment type="catalytic activity">
    <reaction evidence="10 11">
        <text>uridine(2552) in 23S rRNA + S-adenosyl-L-methionine = 2'-O-methyluridine(2552) in 23S rRNA + S-adenosyl-L-homocysteine + H(+)</text>
        <dbReference type="Rhea" id="RHEA:42720"/>
        <dbReference type="Rhea" id="RHEA-COMP:10202"/>
        <dbReference type="Rhea" id="RHEA-COMP:10203"/>
        <dbReference type="ChEBI" id="CHEBI:15378"/>
        <dbReference type="ChEBI" id="CHEBI:57856"/>
        <dbReference type="ChEBI" id="CHEBI:59789"/>
        <dbReference type="ChEBI" id="CHEBI:65315"/>
        <dbReference type="ChEBI" id="CHEBI:74478"/>
        <dbReference type="EC" id="2.1.1.166"/>
    </reaction>
</comment>
<comment type="similarity">
    <text evidence="11">Belongs to the class I-like SAM-binding methyltransferase superfamily. RNA methyltransferase RlmE family.</text>
</comment>
<keyword evidence="3 11" id="KW-0808">Transferase</keyword>
<evidence type="ECO:0000313" key="14">
    <source>
        <dbReference type="EMBL" id="MBF0870826.1"/>
    </source>
</evidence>
<sequence>MKPPRSRSGSSKKDTGPKRIPGKALKSAAAPGAADATQDASTSQTARNKVVTLRTARGRTTAQQRWLNRQLNDPYVAAARKQGWRSRAAFKLIEIDDRFHIIKPGARVIDLGAAPGGWSQVAVKRGAGHIAGVDLLPVDPVSGAEIIEGDFTDPEMPDRLKEILGGPADLVMSDMAPNTTGHAATDHMRIMGLAEGALDFAMQVLAEGGSFVAKVFQGGSEKQMLDSMKLAFASVKHVKPPASRKESSELYVIATGFRPERLTEED</sequence>
<comment type="function">
    <text evidence="5 11">Specifically methylates the uridine in position 2552 of 23S rRNA at the 2'-O position of the ribose in the fully assembled 50S ribosomal subunit.</text>
</comment>
<dbReference type="PANTHER" id="PTHR10920:SF18">
    <property type="entry name" value="RRNA METHYLTRANSFERASE 2, MITOCHONDRIAL"/>
    <property type="match status" value="1"/>
</dbReference>
<dbReference type="EMBL" id="JABCQN010000003">
    <property type="protein sequence ID" value="MBF0870826.1"/>
    <property type="molecule type" value="Genomic_DNA"/>
</dbReference>
<name>A0A149SBY8_GLUJA</name>
<dbReference type="SUPFAM" id="SSF53335">
    <property type="entry name" value="S-adenosyl-L-methionine-dependent methyltransferases"/>
    <property type="match status" value="1"/>
</dbReference>
<dbReference type="RefSeq" id="WP_023942314.1">
    <property type="nucleotide sequence ID" value="NZ_CP191376.1"/>
</dbReference>
<dbReference type="AlphaFoldDB" id="A0A149SBY8"/>
<organism evidence="14 15">
    <name type="scientific">Gluconobacter japonicus</name>
    <dbReference type="NCBI Taxonomy" id="376620"/>
    <lineage>
        <taxon>Bacteria</taxon>
        <taxon>Pseudomonadati</taxon>
        <taxon>Pseudomonadota</taxon>
        <taxon>Alphaproteobacteria</taxon>
        <taxon>Acetobacterales</taxon>
        <taxon>Acetobacteraceae</taxon>
        <taxon>Gluconobacter</taxon>
    </lineage>
</organism>
<feature type="region of interest" description="Disordered" evidence="12">
    <location>
        <begin position="1"/>
        <end position="50"/>
    </location>
</feature>
<dbReference type="EC" id="2.1.1.166" evidence="6 11"/>
<dbReference type="HAMAP" id="MF_01547">
    <property type="entry name" value="RNA_methyltr_E"/>
    <property type="match status" value="1"/>
</dbReference>
<evidence type="ECO:0000256" key="9">
    <source>
        <dbReference type="ARBA" id="ARBA00042745"/>
    </source>
</evidence>
<evidence type="ECO:0000256" key="3">
    <source>
        <dbReference type="ARBA" id="ARBA00022679"/>
    </source>
</evidence>
<dbReference type="Gene3D" id="3.40.50.150">
    <property type="entry name" value="Vaccinia Virus protein VP39"/>
    <property type="match status" value="1"/>
</dbReference>
<evidence type="ECO:0000256" key="1">
    <source>
        <dbReference type="ARBA" id="ARBA00022552"/>
    </source>
</evidence>
<dbReference type="PANTHER" id="PTHR10920">
    <property type="entry name" value="RIBOSOMAL RNA METHYLTRANSFERASE"/>
    <property type="match status" value="1"/>
</dbReference>
<evidence type="ECO:0000256" key="11">
    <source>
        <dbReference type="HAMAP-Rule" id="MF_01547"/>
    </source>
</evidence>
<dbReference type="GO" id="GO:0005737">
    <property type="term" value="C:cytoplasm"/>
    <property type="evidence" value="ECO:0007669"/>
    <property type="project" value="UniProtKB-SubCell"/>
</dbReference>
<comment type="caution">
    <text evidence="14">The sequence shown here is derived from an EMBL/GenBank/DDBJ whole genome shotgun (WGS) entry which is preliminary data.</text>
</comment>
<evidence type="ECO:0000256" key="6">
    <source>
        <dbReference type="ARBA" id="ARBA00038861"/>
    </source>
</evidence>
<dbReference type="GO" id="GO:0008650">
    <property type="term" value="F:rRNA (uridine-2'-O-)-methyltransferase activity"/>
    <property type="evidence" value="ECO:0007669"/>
    <property type="project" value="UniProtKB-UniRule"/>
</dbReference>
<feature type="binding site" evidence="11">
    <location>
        <position position="134"/>
    </location>
    <ligand>
        <name>S-adenosyl-L-methionine</name>
        <dbReference type="ChEBI" id="CHEBI:59789"/>
    </ligand>
</feature>
<dbReference type="Proteomes" id="UP000661006">
    <property type="component" value="Unassembled WGS sequence"/>
</dbReference>
<keyword evidence="2 11" id="KW-0489">Methyltransferase</keyword>
<evidence type="ECO:0000313" key="15">
    <source>
        <dbReference type="Proteomes" id="UP000661006"/>
    </source>
</evidence>
<dbReference type="InterPro" id="IPR029063">
    <property type="entry name" value="SAM-dependent_MTases_sf"/>
</dbReference>